<dbReference type="STRING" id="571298.SAMN04488026_101013"/>
<dbReference type="InterPro" id="IPR029044">
    <property type="entry name" value="Nucleotide-diphossugar_trans"/>
</dbReference>
<keyword evidence="3" id="KW-0548">Nucleotidyltransferase</keyword>
<dbReference type="OrthoDB" id="9779263at2"/>
<keyword evidence="1" id="KW-0460">Magnesium</keyword>
<accession>A0A1G8Q1F9</accession>
<proteinExistence type="predicted"/>
<dbReference type="InterPro" id="IPR025877">
    <property type="entry name" value="MobA-like_NTP_Trfase"/>
</dbReference>
<evidence type="ECO:0000259" key="2">
    <source>
        <dbReference type="Pfam" id="PF12804"/>
    </source>
</evidence>
<keyword evidence="3" id="KW-0808">Transferase</keyword>
<gene>
    <name evidence="3" type="ORF">SAMN04488026_101013</name>
</gene>
<keyword evidence="4" id="KW-1185">Reference proteome</keyword>
<protein>
    <submittedName>
        <fullName evidence="3">Molybdenum cofactor cytidylyltransferase</fullName>
    </submittedName>
</protein>
<evidence type="ECO:0000256" key="1">
    <source>
        <dbReference type="ARBA" id="ARBA00022842"/>
    </source>
</evidence>
<evidence type="ECO:0000313" key="3">
    <source>
        <dbReference type="EMBL" id="SDI98488.1"/>
    </source>
</evidence>
<reference evidence="3 4" key="1">
    <citation type="submission" date="2016-10" db="EMBL/GenBank/DDBJ databases">
        <authorList>
            <person name="de Groot N.N."/>
        </authorList>
    </citation>
    <scope>NUCLEOTIDE SEQUENCE [LARGE SCALE GENOMIC DNA]</scope>
    <source>
        <strain evidence="3 4">DSM 25294</strain>
    </source>
</reference>
<dbReference type="SUPFAM" id="SSF53448">
    <property type="entry name" value="Nucleotide-diphospho-sugar transferases"/>
    <property type="match status" value="1"/>
</dbReference>
<dbReference type="AlphaFoldDB" id="A0A1G8Q1F9"/>
<dbReference type="PANTHER" id="PTHR43777:SF1">
    <property type="entry name" value="MOLYBDENUM COFACTOR CYTIDYLYLTRANSFERASE"/>
    <property type="match status" value="1"/>
</dbReference>
<dbReference type="EMBL" id="FNEK01000010">
    <property type="protein sequence ID" value="SDI98488.1"/>
    <property type="molecule type" value="Genomic_DNA"/>
</dbReference>
<dbReference type="Proteomes" id="UP000199382">
    <property type="component" value="Unassembled WGS sequence"/>
</dbReference>
<organism evidence="3 4">
    <name type="scientific">Aliiruegeria lutimaris</name>
    <dbReference type="NCBI Taxonomy" id="571298"/>
    <lineage>
        <taxon>Bacteria</taxon>
        <taxon>Pseudomonadati</taxon>
        <taxon>Pseudomonadota</taxon>
        <taxon>Alphaproteobacteria</taxon>
        <taxon>Rhodobacterales</taxon>
        <taxon>Roseobacteraceae</taxon>
        <taxon>Aliiruegeria</taxon>
    </lineage>
</organism>
<dbReference type="Gene3D" id="3.90.550.10">
    <property type="entry name" value="Spore Coat Polysaccharide Biosynthesis Protein SpsA, Chain A"/>
    <property type="match status" value="1"/>
</dbReference>
<dbReference type="RefSeq" id="WP_093152052.1">
    <property type="nucleotide sequence ID" value="NZ_FNEK01000010.1"/>
</dbReference>
<dbReference type="PANTHER" id="PTHR43777">
    <property type="entry name" value="MOLYBDENUM COFACTOR CYTIDYLYLTRANSFERASE"/>
    <property type="match status" value="1"/>
</dbReference>
<feature type="domain" description="MobA-like NTP transferase" evidence="2">
    <location>
        <begin position="5"/>
        <end position="160"/>
    </location>
</feature>
<name>A0A1G8Q1F9_9RHOB</name>
<dbReference type="CDD" id="cd04182">
    <property type="entry name" value="GT_2_like_f"/>
    <property type="match status" value="1"/>
</dbReference>
<sequence>MIRVGVLLAAGYSRRFGPTNKLLALFRGAPLATCAANAMRAAELDHRIAVVADPALTPLLEDFTIVPLAEGDMLQSDSLKAGIREAARHRPNRVLFALADMPCVSADLLDRVLRTCSDTHASAVTDGRRRMPPACFPGQQLADFQRLEGDRGAGSLLTALPENQLVSVSAACLGDVDTKADLEALEWL</sequence>
<dbReference type="Pfam" id="PF12804">
    <property type="entry name" value="NTP_transf_3"/>
    <property type="match status" value="1"/>
</dbReference>
<evidence type="ECO:0000313" key="4">
    <source>
        <dbReference type="Proteomes" id="UP000199382"/>
    </source>
</evidence>
<dbReference type="GO" id="GO:0016779">
    <property type="term" value="F:nucleotidyltransferase activity"/>
    <property type="evidence" value="ECO:0007669"/>
    <property type="project" value="UniProtKB-KW"/>
</dbReference>